<evidence type="ECO:0000313" key="2">
    <source>
        <dbReference type="EMBL" id="GAX56930.1"/>
    </source>
</evidence>
<reference evidence="3" key="1">
    <citation type="submission" date="2017-05" db="EMBL/GenBank/DDBJ databases">
        <title>Streptomyces olivochromogenes NBRC 3561 whole genome shotgun sequence.</title>
        <authorList>
            <person name="Dohra H."/>
            <person name="Kodani S."/>
        </authorList>
    </citation>
    <scope>NUCLEOTIDE SEQUENCE [LARGE SCALE GENOMIC DNA]</scope>
    <source>
        <strain evidence="3">NBRC 3561</strain>
    </source>
</reference>
<proteinExistence type="predicted"/>
<comment type="caution">
    <text evidence="2">The sequence shown here is derived from an EMBL/GenBank/DDBJ whole genome shotgun (WGS) entry which is preliminary data.</text>
</comment>
<protein>
    <submittedName>
        <fullName evidence="2">Transcriptional regulator</fullName>
    </submittedName>
</protein>
<dbReference type="AlphaFoldDB" id="A0A250VSI2"/>
<dbReference type="EMBL" id="BDQI01000030">
    <property type="protein sequence ID" value="GAX56930.1"/>
    <property type="molecule type" value="Genomic_DNA"/>
</dbReference>
<evidence type="ECO:0000313" key="3">
    <source>
        <dbReference type="Proteomes" id="UP000217446"/>
    </source>
</evidence>
<dbReference type="PANTHER" id="PTHR33744:SF17">
    <property type="entry name" value="CONSERVED PROTEIN"/>
    <property type="match status" value="1"/>
</dbReference>
<gene>
    <name evidence="2" type="ORF">SO3561_08498</name>
</gene>
<dbReference type="InterPro" id="IPR042070">
    <property type="entry name" value="PucR_C-HTH_sf"/>
</dbReference>
<dbReference type="Proteomes" id="UP000217446">
    <property type="component" value="Unassembled WGS sequence"/>
</dbReference>
<feature type="domain" description="PucR C-terminal helix-turn-helix" evidence="1">
    <location>
        <begin position="493"/>
        <end position="550"/>
    </location>
</feature>
<dbReference type="RefSeq" id="WP_067380545.1">
    <property type="nucleotide sequence ID" value="NZ_BDQI01000030.1"/>
</dbReference>
<name>A0A250VSI2_STROL</name>
<organism evidence="2 3">
    <name type="scientific">Streptomyces olivochromogenes</name>
    <dbReference type="NCBI Taxonomy" id="1963"/>
    <lineage>
        <taxon>Bacteria</taxon>
        <taxon>Bacillati</taxon>
        <taxon>Actinomycetota</taxon>
        <taxon>Actinomycetes</taxon>
        <taxon>Kitasatosporales</taxon>
        <taxon>Streptomycetaceae</taxon>
        <taxon>Streptomyces</taxon>
    </lineage>
</organism>
<dbReference type="InterPro" id="IPR051448">
    <property type="entry name" value="CdaR-like_regulators"/>
</dbReference>
<dbReference type="Pfam" id="PF13556">
    <property type="entry name" value="HTH_30"/>
    <property type="match status" value="1"/>
</dbReference>
<dbReference type="InterPro" id="IPR025736">
    <property type="entry name" value="PucR_C-HTH_dom"/>
</dbReference>
<sequence>MDLLGGGDENAPVVPLRALATALGAAVVWGTREDADVSDVIIAEPGETPAAVPRALVLAVGARDAAAVNAVTSAGKTGASAVAVRLKDGESAVPELLRIAGEASGVAVLGIPSGTRWEQVETEARRIRQGGPGDPQPAMRGDLFSLAQTLATLSHGVVSIEDNGYRVLAYAGPGDEADELRRQSILGRQCPEPYLALLREWGVYRRARSGGETVEVEARPDMGLRRRLVIGISAGGRPLGTIWVQEGNRPLAQNTEQTLRGAARLAAPQLIDHYYEGDSTARLLSRSDLAHSLLTGRFNSAALAAHFGIEPSAAAAVVAFDLRERPNGEEGGDTSWQEARRAEAAEIIAVHAAAGRKNALVAQACGQIYAMLPEPAAVCAGHRVDAPDSDDAPLVRWATEVVSALHRHTNTPVQAVVAGTAACLEDIPAVKLRGHHALQIMARTPERAVGTHRELAASLMVRDLLRLLEEHEEIRDRALQELVARDAEQGTQLAESLLRYLDAFGDVSEAAKTLNIHPNTLRYRVRRAAAMTGLDLDDPEHRLVAMLQLRLGRVSPGLRTDPFPAS</sequence>
<dbReference type="PANTHER" id="PTHR33744">
    <property type="entry name" value="CARBOHYDRATE DIACID REGULATOR"/>
    <property type="match status" value="1"/>
</dbReference>
<evidence type="ECO:0000259" key="1">
    <source>
        <dbReference type="Pfam" id="PF13556"/>
    </source>
</evidence>
<accession>A0A250VSI2</accession>
<dbReference type="Gene3D" id="1.10.10.2840">
    <property type="entry name" value="PucR C-terminal helix-turn-helix domain"/>
    <property type="match status" value="1"/>
</dbReference>
<keyword evidence="3" id="KW-1185">Reference proteome</keyword>
<dbReference type="STRING" id="1963.AQJ27_40505"/>